<evidence type="ECO:0000256" key="9">
    <source>
        <dbReference type="PROSITE-ProRule" id="PRU00169"/>
    </source>
</evidence>
<feature type="transmembrane region" description="Helical" evidence="10">
    <location>
        <begin position="284"/>
        <end position="302"/>
    </location>
</feature>
<dbReference type="InterPro" id="IPR036097">
    <property type="entry name" value="HisK_dim/P_sf"/>
</dbReference>
<evidence type="ECO:0000256" key="10">
    <source>
        <dbReference type="SAM" id="Phobius"/>
    </source>
</evidence>
<dbReference type="PRINTS" id="PR00344">
    <property type="entry name" value="BCTRLSENSOR"/>
</dbReference>
<dbReference type="EC" id="2.7.13.3" evidence="2"/>
<dbReference type="SUPFAM" id="SSF52172">
    <property type="entry name" value="CheY-like"/>
    <property type="match status" value="1"/>
</dbReference>
<feature type="transmembrane region" description="Helical" evidence="10">
    <location>
        <begin position="246"/>
        <end position="264"/>
    </location>
</feature>
<dbReference type="Proteomes" id="UP001596028">
    <property type="component" value="Unassembled WGS sequence"/>
</dbReference>
<name>A0ABV9FAF2_9BACL</name>
<dbReference type="PANTHER" id="PTHR43047">
    <property type="entry name" value="TWO-COMPONENT HISTIDINE PROTEIN KINASE"/>
    <property type="match status" value="1"/>
</dbReference>
<dbReference type="Pfam" id="PF00512">
    <property type="entry name" value="HisKA"/>
    <property type="match status" value="1"/>
</dbReference>
<evidence type="ECO:0000256" key="4">
    <source>
        <dbReference type="ARBA" id="ARBA00022679"/>
    </source>
</evidence>
<reference evidence="14" key="1">
    <citation type="journal article" date="2019" name="Int. J. Syst. Evol. Microbiol.">
        <title>The Global Catalogue of Microorganisms (GCM) 10K type strain sequencing project: providing services to taxonomists for standard genome sequencing and annotation.</title>
        <authorList>
            <consortium name="The Broad Institute Genomics Platform"/>
            <consortium name="The Broad Institute Genome Sequencing Center for Infectious Disease"/>
            <person name="Wu L."/>
            <person name="Ma J."/>
        </authorList>
    </citation>
    <scope>NUCLEOTIDE SEQUENCE [LARGE SCALE GENOMIC DNA]</scope>
    <source>
        <strain evidence="14">CCUG 49571</strain>
    </source>
</reference>
<keyword evidence="5" id="KW-0547">Nucleotide-binding</keyword>
<feature type="transmembrane region" description="Helical" evidence="10">
    <location>
        <begin position="343"/>
        <end position="362"/>
    </location>
</feature>
<keyword evidence="10" id="KW-1133">Transmembrane helix</keyword>
<dbReference type="InterPro" id="IPR011006">
    <property type="entry name" value="CheY-like_superfamily"/>
</dbReference>
<feature type="transmembrane region" description="Helical" evidence="10">
    <location>
        <begin position="12"/>
        <end position="30"/>
    </location>
</feature>
<feature type="transmembrane region" description="Helical" evidence="10">
    <location>
        <begin position="369"/>
        <end position="386"/>
    </location>
</feature>
<dbReference type="Gene3D" id="3.30.565.10">
    <property type="entry name" value="Histidine kinase-like ATPase, C-terminal domain"/>
    <property type="match status" value="2"/>
</dbReference>
<evidence type="ECO:0000256" key="7">
    <source>
        <dbReference type="ARBA" id="ARBA00022840"/>
    </source>
</evidence>
<feature type="modified residue" description="4-aspartylphosphate" evidence="9">
    <location>
        <position position="753"/>
    </location>
</feature>
<evidence type="ECO:0000259" key="12">
    <source>
        <dbReference type="PROSITE" id="PS50110"/>
    </source>
</evidence>
<dbReference type="InterPro" id="IPR003661">
    <property type="entry name" value="HisK_dim/P_dom"/>
</dbReference>
<gene>
    <name evidence="13" type="ORF">ACFO3S_08160</name>
</gene>
<keyword evidence="4" id="KW-0808">Transferase</keyword>
<feature type="domain" description="Histidine kinase" evidence="11">
    <location>
        <begin position="440"/>
        <end position="657"/>
    </location>
</feature>
<feature type="transmembrane region" description="Helical" evidence="10">
    <location>
        <begin position="392"/>
        <end position="410"/>
    </location>
</feature>
<evidence type="ECO:0000259" key="11">
    <source>
        <dbReference type="PROSITE" id="PS50109"/>
    </source>
</evidence>
<accession>A0ABV9FAF2</accession>
<dbReference type="InterPro" id="IPR004358">
    <property type="entry name" value="Sig_transdc_His_kin-like_C"/>
</dbReference>
<dbReference type="Gene3D" id="1.10.287.130">
    <property type="match status" value="1"/>
</dbReference>
<evidence type="ECO:0000313" key="14">
    <source>
        <dbReference type="Proteomes" id="UP001596028"/>
    </source>
</evidence>
<dbReference type="InterPro" id="IPR036890">
    <property type="entry name" value="HATPase_C_sf"/>
</dbReference>
<dbReference type="Pfam" id="PF07695">
    <property type="entry name" value="7TMR-DISM_7TM"/>
    <property type="match status" value="1"/>
</dbReference>
<dbReference type="Gene3D" id="3.40.50.2300">
    <property type="match status" value="1"/>
</dbReference>
<dbReference type="InterPro" id="IPR003594">
    <property type="entry name" value="HATPase_dom"/>
</dbReference>
<protein>
    <recommendedName>
        <fullName evidence="2">histidine kinase</fullName>
        <ecNumber evidence="2">2.7.13.3</ecNumber>
    </recommendedName>
</protein>
<dbReference type="SMART" id="SM00388">
    <property type="entry name" value="HisKA"/>
    <property type="match status" value="1"/>
</dbReference>
<keyword evidence="10" id="KW-0472">Membrane</keyword>
<evidence type="ECO:0000313" key="13">
    <source>
        <dbReference type="EMBL" id="MFC4598213.1"/>
    </source>
</evidence>
<dbReference type="InterPro" id="IPR005467">
    <property type="entry name" value="His_kinase_dom"/>
</dbReference>
<dbReference type="PROSITE" id="PS50109">
    <property type="entry name" value="HIS_KIN"/>
    <property type="match status" value="2"/>
</dbReference>
<feature type="domain" description="Response regulatory" evidence="12">
    <location>
        <begin position="704"/>
        <end position="820"/>
    </location>
</feature>
<dbReference type="SUPFAM" id="SSF55874">
    <property type="entry name" value="ATPase domain of HSP90 chaperone/DNA topoisomerase II/histidine kinase"/>
    <property type="match status" value="2"/>
</dbReference>
<evidence type="ECO:0000256" key="2">
    <source>
        <dbReference type="ARBA" id="ARBA00012438"/>
    </source>
</evidence>
<keyword evidence="3 9" id="KW-0597">Phosphoprotein</keyword>
<feature type="domain" description="Histidine kinase" evidence="11">
    <location>
        <begin position="931"/>
        <end position="1029"/>
    </location>
</feature>
<dbReference type="PROSITE" id="PS50110">
    <property type="entry name" value="RESPONSE_REGULATORY"/>
    <property type="match status" value="1"/>
</dbReference>
<dbReference type="SMART" id="SM00387">
    <property type="entry name" value="HATPase_c"/>
    <property type="match status" value="2"/>
</dbReference>
<comment type="caution">
    <text evidence="13">The sequence shown here is derived from an EMBL/GenBank/DDBJ whole genome shotgun (WGS) entry which is preliminary data.</text>
</comment>
<keyword evidence="6" id="KW-0418">Kinase</keyword>
<feature type="transmembrane region" description="Helical" evidence="10">
    <location>
        <begin position="213"/>
        <end position="239"/>
    </location>
</feature>
<dbReference type="CDD" id="cd16922">
    <property type="entry name" value="HATPase_EvgS-ArcB-TorS-like"/>
    <property type="match status" value="1"/>
</dbReference>
<keyword evidence="7 13" id="KW-0067">ATP-binding</keyword>
<dbReference type="CDD" id="cd00082">
    <property type="entry name" value="HisKA"/>
    <property type="match status" value="1"/>
</dbReference>
<evidence type="ECO:0000256" key="6">
    <source>
        <dbReference type="ARBA" id="ARBA00022777"/>
    </source>
</evidence>
<dbReference type="SUPFAM" id="SSF47384">
    <property type="entry name" value="Homodimeric domain of signal transducing histidine kinase"/>
    <property type="match status" value="1"/>
</dbReference>
<keyword evidence="14" id="KW-1185">Reference proteome</keyword>
<dbReference type="RefSeq" id="WP_378094229.1">
    <property type="nucleotide sequence ID" value="NZ_JBHSEP010000004.1"/>
</dbReference>
<dbReference type="EMBL" id="JBHSEP010000004">
    <property type="protein sequence ID" value="MFC4598213.1"/>
    <property type="molecule type" value="Genomic_DNA"/>
</dbReference>
<evidence type="ECO:0000256" key="1">
    <source>
        <dbReference type="ARBA" id="ARBA00000085"/>
    </source>
</evidence>
<evidence type="ECO:0000256" key="8">
    <source>
        <dbReference type="ARBA" id="ARBA00023012"/>
    </source>
</evidence>
<feature type="transmembrane region" description="Helical" evidence="10">
    <location>
        <begin position="314"/>
        <end position="337"/>
    </location>
</feature>
<dbReference type="InterPro" id="IPR001789">
    <property type="entry name" value="Sig_transdc_resp-reg_receiver"/>
</dbReference>
<evidence type="ECO:0000256" key="3">
    <source>
        <dbReference type="ARBA" id="ARBA00022553"/>
    </source>
</evidence>
<dbReference type="CDD" id="cd17574">
    <property type="entry name" value="REC_OmpR"/>
    <property type="match status" value="1"/>
</dbReference>
<dbReference type="GO" id="GO:0005524">
    <property type="term" value="F:ATP binding"/>
    <property type="evidence" value="ECO:0007669"/>
    <property type="project" value="UniProtKB-KW"/>
</dbReference>
<dbReference type="SMART" id="SM00448">
    <property type="entry name" value="REC"/>
    <property type="match status" value="1"/>
</dbReference>
<proteinExistence type="predicted"/>
<dbReference type="Pfam" id="PF02518">
    <property type="entry name" value="HATPase_c"/>
    <property type="match status" value="2"/>
</dbReference>
<dbReference type="PANTHER" id="PTHR43047:SF72">
    <property type="entry name" value="OSMOSENSING HISTIDINE PROTEIN KINASE SLN1"/>
    <property type="match status" value="1"/>
</dbReference>
<dbReference type="InterPro" id="IPR011623">
    <property type="entry name" value="7TMR_DISM_rcpt_extracell_dom1"/>
</dbReference>
<evidence type="ECO:0000256" key="5">
    <source>
        <dbReference type="ARBA" id="ARBA00022741"/>
    </source>
</evidence>
<dbReference type="Pfam" id="PF00072">
    <property type="entry name" value="Response_reg"/>
    <property type="match status" value="1"/>
</dbReference>
<keyword evidence="8" id="KW-0902">Two-component regulatory system</keyword>
<comment type="catalytic activity">
    <reaction evidence="1">
        <text>ATP + protein L-histidine = ADP + protein N-phospho-L-histidine.</text>
        <dbReference type="EC" id="2.7.13.3"/>
    </reaction>
</comment>
<keyword evidence="10" id="KW-0812">Transmembrane</keyword>
<dbReference type="Pfam" id="PF06580">
    <property type="entry name" value="His_kinase"/>
    <property type="match status" value="1"/>
</dbReference>
<dbReference type="InterPro" id="IPR010559">
    <property type="entry name" value="Sig_transdc_His_kin_internal"/>
</dbReference>
<sequence length="1029" mass="114751">MMSTNSSKLLKTAAAVGLFLSFLIGLRWLWSEIFQTPPHPAAVQGTLDLRGWNFDNRHTFPLEGEWSFYPGALVDLANEAEQPETARRYIQVPGNWIDDLPEGSKYAYGFGTYRLRILIDPDPALDLGFWIQEISTSSRVEINGSVESEFGQVASSKEAYIPDSRTYTIAYKTVGSGEIQLFVQAANFDRPFTGGMFKPIRFGSLAAVDKERWYSIGFQLVTFVVLLIHSLYACMLFLFNRKEKALLTFALLMFAAGITVVSAHDMLMQQWLPLNYTWAFKIRLLSYTWLSTLILMMGRAFAGRTEKSAAYRIYLAALAAFTLFVLVADASPIYFAYKARVFTFFYLTPLLGFVVLIGRMAIERKNDVVYLFMAIVAVISSVVWGIVNTSFIYYPIDVLAAIISFSAYWFKRYFRNTEENARLNERLKEADRLKDQFLANTSHELRTPLHGILNIARTVVEREKPSLNERSVADMDLLITVGRRMSHLLDDLLDVVRLQEQRVALRKAPVSVASIASGVASMLRFLTEGKPVRIETEISDQLPPAMADEKRLVQILFNLLHNALKFTNEGTVTLSAETQGGQIVIRVSDTGIGMDEETRQRVFLPYEQGGAGMNEDGGIGLGLSICKQLVELHGSELTVTSEPGKGSVFRFALPIAGPSEQTGPQEAPADYEEAAAALLVAASDNERSFSAAEALTAFDAGKANILAVDDDPVNLKVLTGILSSEPYHVTTATSAREALELLASNSWDLVVADVMMPHMSGYELTQKIRESFSMSELPVLLLTARSGPADVQTGFLSGANDYVVKPVDATVLKYRIGALTALKQSVSERLRLEAAYLQAQIHPHFLFNALNSIMALSDEDTTRMRKLGDAFTSYLRISFDFLNSGKLVALYHELELVRAYLYIEKERFEEKLNIVWEIEPDLHVMIPPLTIQPLVENAVRHGVRSRIQGGTVRIRIVRRDGFVSFEVSDDGIGMNEDKAARLLAWENRGRGIGLSNTNRRLTRLYGQGLTVRSRPGEGTTVSFLVPDRS</sequence>
<organism evidence="13 14">
    <name type="scientific">Cohnella hongkongensis</name>
    <dbReference type="NCBI Taxonomy" id="178337"/>
    <lineage>
        <taxon>Bacteria</taxon>
        <taxon>Bacillati</taxon>
        <taxon>Bacillota</taxon>
        <taxon>Bacilli</taxon>
        <taxon>Bacillales</taxon>
        <taxon>Paenibacillaceae</taxon>
        <taxon>Cohnella</taxon>
    </lineage>
</organism>